<proteinExistence type="predicted"/>
<feature type="signal peptide" evidence="1">
    <location>
        <begin position="1"/>
        <end position="24"/>
    </location>
</feature>
<evidence type="ECO:0000313" key="3">
    <source>
        <dbReference type="Proteomes" id="UP001430848"/>
    </source>
</evidence>
<dbReference type="EMBL" id="JAKNSF020000069">
    <property type="protein sequence ID" value="KAK7721642.1"/>
    <property type="molecule type" value="Genomic_DNA"/>
</dbReference>
<name>A0ABR1NZK6_DIAER</name>
<dbReference type="Proteomes" id="UP001430848">
    <property type="component" value="Unassembled WGS sequence"/>
</dbReference>
<organism evidence="2 3">
    <name type="scientific">Diaporthe eres</name>
    <name type="common">Phomopsis oblonga</name>
    <dbReference type="NCBI Taxonomy" id="83184"/>
    <lineage>
        <taxon>Eukaryota</taxon>
        <taxon>Fungi</taxon>
        <taxon>Dikarya</taxon>
        <taxon>Ascomycota</taxon>
        <taxon>Pezizomycotina</taxon>
        <taxon>Sordariomycetes</taxon>
        <taxon>Sordariomycetidae</taxon>
        <taxon>Diaporthales</taxon>
        <taxon>Diaporthaceae</taxon>
        <taxon>Diaporthe</taxon>
        <taxon>Diaporthe eres species complex</taxon>
    </lineage>
</organism>
<evidence type="ECO:0000256" key="1">
    <source>
        <dbReference type="SAM" id="SignalP"/>
    </source>
</evidence>
<keyword evidence="1" id="KW-0732">Signal</keyword>
<reference evidence="2 3" key="1">
    <citation type="submission" date="2024-02" db="EMBL/GenBank/DDBJ databases">
        <title>De novo assembly and annotation of 12 fungi associated with fruit tree decline syndrome in Ontario, Canada.</title>
        <authorList>
            <person name="Sulman M."/>
            <person name="Ellouze W."/>
            <person name="Ilyukhin E."/>
        </authorList>
    </citation>
    <scope>NUCLEOTIDE SEQUENCE [LARGE SCALE GENOMIC DNA]</scope>
    <source>
        <strain evidence="2 3">M169</strain>
    </source>
</reference>
<protein>
    <submittedName>
        <fullName evidence="2">Uncharacterized protein</fullName>
    </submittedName>
</protein>
<comment type="caution">
    <text evidence="2">The sequence shown here is derived from an EMBL/GenBank/DDBJ whole genome shotgun (WGS) entry which is preliminary data.</text>
</comment>
<accession>A0ABR1NZK6</accession>
<sequence length="158" mass="18069">MLPQVNPQFNAVWFASLLTYRALAAPTGHDQQDQLQSVINAFKDLIKDLNLSWKPSIMDDVESALEARGCLDAEEIAYWNQKIEARAIRDNFDPDRFAAITLEYLISRGAFVDPEEPVVEDKFKYLTADMIDYLEEEWEVEKRDCPHKGKLCGGCVIL</sequence>
<evidence type="ECO:0000313" key="2">
    <source>
        <dbReference type="EMBL" id="KAK7721642.1"/>
    </source>
</evidence>
<gene>
    <name evidence="2" type="ORF">SLS63_009425</name>
</gene>
<feature type="chain" id="PRO_5046616616" evidence="1">
    <location>
        <begin position="25"/>
        <end position="158"/>
    </location>
</feature>
<keyword evidence="3" id="KW-1185">Reference proteome</keyword>